<gene>
    <name evidence="2" type="ORF">MYMAC_003828</name>
</gene>
<name>A0A250JXL4_9BACT</name>
<keyword evidence="3" id="KW-1185">Reference proteome</keyword>
<dbReference type="Gene3D" id="1.25.40.10">
    <property type="entry name" value="Tetratricopeptide repeat domain"/>
    <property type="match status" value="1"/>
</dbReference>
<dbReference type="AlphaFoldDB" id="A0A250JXL4"/>
<dbReference type="KEGG" id="mmas:MYMAC_003828"/>
<dbReference type="Pfam" id="PF13424">
    <property type="entry name" value="TPR_12"/>
    <property type="match status" value="1"/>
</dbReference>
<dbReference type="EMBL" id="CP022203">
    <property type="protein sequence ID" value="ATB48202.1"/>
    <property type="molecule type" value="Genomic_DNA"/>
</dbReference>
<dbReference type="PROSITE" id="PS50005">
    <property type="entry name" value="TPR"/>
    <property type="match status" value="1"/>
</dbReference>
<dbReference type="SMART" id="SM00028">
    <property type="entry name" value="TPR"/>
    <property type="match status" value="2"/>
</dbReference>
<dbReference type="SUPFAM" id="SSF48452">
    <property type="entry name" value="TPR-like"/>
    <property type="match status" value="1"/>
</dbReference>
<dbReference type="InterPro" id="IPR019734">
    <property type="entry name" value="TPR_rpt"/>
</dbReference>
<dbReference type="Proteomes" id="UP000217343">
    <property type="component" value="Chromosome"/>
</dbReference>
<feature type="repeat" description="TPR" evidence="1">
    <location>
        <begin position="8"/>
        <end position="41"/>
    </location>
</feature>
<protein>
    <submittedName>
        <fullName evidence="2">Uncharacterized protein</fullName>
    </submittedName>
</protein>
<dbReference type="InterPro" id="IPR011990">
    <property type="entry name" value="TPR-like_helical_dom_sf"/>
</dbReference>
<organism evidence="2 3">
    <name type="scientific">Corallococcus macrosporus DSM 14697</name>
    <dbReference type="NCBI Taxonomy" id="1189310"/>
    <lineage>
        <taxon>Bacteria</taxon>
        <taxon>Pseudomonadati</taxon>
        <taxon>Myxococcota</taxon>
        <taxon>Myxococcia</taxon>
        <taxon>Myxococcales</taxon>
        <taxon>Cystobacterineae</taxon>
        <taxon>Myxococcaceae</taxon>
        <taxon>Corallococcus</taxon>
    </lineage>
</organism>
<evidence type="ECO:0000313" key="2">
    <source>
        <dbReference type="EMBL" id="ATB48202.1"/>
    </source>
</evidence>
<proteinExistence type="predicted"/>
<keyword evidence="1" id="KW-0802">TPR repeat</keyword>
<sequence>MEALEARVEALCEQGNALADLEDHAGALGRFEQALALLPEPQDSHPSTLWVCVAIGDMLFLLERYPEAREFLRRAVALPDGLGNPFIHLRLGQCAFELGDKRRAGDELARAFMGAGDEIFDGEDAKYLQFVRSILLPAQDA</sequence>
<evidence type="ECO:0000256" key="1">
    <source>
        <dbReference type="PROSITE-ProRule" id="PRU00339"/>
    </source>
</evidence>
<reference evidence="2 3" key="1">
    <citation type="submission" date="2017-06" db="EMBL/GenBank/DDBJ databases">
        <title>Sequencing and comparative analysis of myxobacterial genomes.</title>
        <authorList>
            <person name="Rupp O."/>
            <person name="Goesmann A."/>
            <person name="Sogaard-Andersen L."/>
        </authorList>
    </citation>
    <scope>NUCLEOTIDE SEQUENCE [LARGE SCALE GENOMIC DNA]</scope>
    <source>
        <strain evidence="2 3">DSM 14697</strain>
    </source>
</reference>
<accession>A0A250JXL4</accession>
<evidence type="ECO:0000313" key="3">
    <source>
        <dbReference type="Proteomes" id="UP000217343"/>
    </source>
</evidence>